<evidence type="ECO:0000313" key="2">
    <source>
        <dbReference type="Proteomes" id="UP000009011"/>
    </source>
</evidence>
<dbReference type="eggNOG" id="ENOG5032SW3">
    <property type="taxonomic scope" value="Bacteria"/>
</dbReference>
<gene>
    <name evidence="1" type="ordered locus">MROS_1892</name>
</gene>
<accession>I6ZSV5</accession>
<evidence type="ECO:0008006" key="3">
    <source>
        <dbReference type="Google" id="ProtNLM"/>
    </source>
</evidence>
<dbReference type="HOGENOM" id="CLU_989729_0_0_10"/>
<dbReference type="EMBL" id="CP003557">
    <property type="protein sequence ID" value="AFN75124.1"/>
    <property type="molecule type" value="Genomic_DNA"/>
</dbReference>
<dbReference type="Proteomes" id="UP000009011">
    <property type="component" value="Chromosome"/>
</dbReference>
<dbReference type="OrthoDB" id="9813910at2"/>
<evidence type="ECO:0000313" key="1">
    <source>
        <dbReference type="EMBL" id="AFN75124.1"/>
    </source>
</evidence>
<keyword evidence="2" id="KW-1185">Reference proteome</keyword>
<proteinExistence type="predicted"/>
<dbReference type="STRING" id="1191523.MROS_1892"/>
<protein>
    <recommendedName>
        <fullName evidence="3">DUF5683 domain-containing protein</fullName>
    </recommendedName>
</protein>
<dbReference type="AlphaFoldDB" id="I6ZSV5"/>
<name>I6ZSV5_MELRP</name>
<organism evidence="1 2">
    <name type="scientific">Melioribacter roseus (strain DSM 23840 / JCM 17771 / VKM B-2668 / P3M-2)</name>
    <dbReference type="NCBI Taxonomy" id="1191523"/>
    <lineage>
        <taxon>Bacteria</taxon>
        <taxon>Pseudomonadati</taxon>
        <taxon>Ignavibacteriota</taxon>
        <taxon>Ignavibacteria</taxon>
        <taxon>Ignavibacteriales</taxon>
        <taxon>Melioribacteraceae</taxon>
        <taxon>Melioribacter</taxon>
    </lineage>
</organism>
<dbReference type="KEGG" id="mro:MROS_1892"/>
<dbReference type="RefSeq" id="WP_014856556.1">
    <property type="nucleotide sequence ID" value="NC_018178.1"/>
</dbReference>
<reference evidence="1 2" key="1">
    <citation type="journal article" date="2013" name="PLoS ONE">
        <title>Genomic analysis of Melioribacter roseus, facultatively anaerobic organotrophic bacterium representing a novel deep lineage within Bacteriodetes/Chlorobi group.</title>
        <authorList>
            <person name="Kadnikov V.V."/>
            <person name="Mardanov A.V."/>
            <person name="Podosokorskaya O.A."/>
            <person name="Gavrilov S.N."/>
            <person name="Kublanov I.V."/>
            <person name="Beletsky A.V."/>
            <person name="Bonch-Osmolovskaya E.A."/>
            <person name="Ravin N.V."/>
        </authorList>
    </citation>
    <scope>NUCLEOTIDE SEQUENCE [LARGE SCALE GENOMIC DNA]</scope>
    <source>
        <strain evidence="2">JCM 17771 / P3M-2</strain>
    </source>
</reference>
<sequence>MKKIILILFIAGAVGAQSKLTGKLYLDSGISFKETSVEFDDYVVSAQKKKAPFTAALLSFAVPGAGQFYSESYLKSALFVAVEAAAITVGLIYDKKGDDQTIRFQNFADEHWDVARYARWTIVHANEINPSIDPSNYFVFNPDGTVNWKELNKLENALGGYYSHRLAPYGDQQYYEMIGKYPQFNVGWDDFGDENTPYKYGDPLTENFIFYSKERGKANDFYNVAYKAVLVIFTNHIISAIDAALTAHSFNKNIKVNAELNKINVGYRTFYYPQLNLQYNF</sequence>